<evidence type="ECO:0000256" key="6">
    <source>
        <dbReference type="ARBA" id="ARBA00023139"/>
    </source>
</evidence>
<dbReference type="GO" id="GO:0005886">
    <property type="term" value="C:plasma membrane"/>
    <property type="evidence" value="ECO:0007669"/>
    <property type="project" value="UniProtKB-SubCell"/>
</dbReference>
<evidence type="ECO:0000256" key="3">
    <source>
        <dbReference type="ARBA" id="ARBA00022475"/>
    </source>
</evidence>
<evidence type="ECO:0000256" key="11">
    <source>
        <dbReference type="SAM" id="MobiDB-lite"/>
    </source>
</evidence>
<dbReference type="AlphaFoldDB" id="A0A182NFJ3"/>
<evidence type="ECO:0000256" key="8">
    <source>
        <dbReference type="ARBA" id="ARBA00038397"/>
    </source>
</evidence>
<evidence type="ECO:0000256" key="1">
    <source>
        <dbReference type="ARBA" id="ARBA00004236"/>
    </source>
</evidence>
<dbReference type="InterPro" id="IPR029058">
    <property type="entry name" value="AB_hydrolase_fold"/>
</dbReference>
<feature type="region of interest" description="Disordered" evidence="11">
    <location>
        <begin position="1153"/>
        <end position="1175"/>
    </location>
</feature>
<proteinExistence type="inferred from homology"/>
<organism evidence="12 13">
    <name type="scientific">Anopheles dirus</name>
    <dbReference type="NCBI Taxonomy" id="7168"/>
    <lineage>
        <taxon>Eukaryota</taxon>
        <taxon>Metazoa</taxon>
        <taxon>Ecdysozoa</taxon>
        <taxon>Arthropoda</taxon>
        <taxon>Hexapoda</taxon>
        <taxon>Insecta</taxon>
        <taxon>Pterygota</taxon>
        <taxon>Neoptera</taxon>
        <taxon>Endopterygota</taxon>
        <taxon>Diptera</taxon>
        <taxon>Nematocera</taxon>
        <taxon>Culicoidea</taxon>
        <taxon>Culicidae</taxon>
        <taxon>Anophelinae</taxon>
        <taxon>Anopheles</taxon>
    </lineage>
</organism>
<dbReference type="GO" id="GO:0010008">
    <property type="term" value="C:endosome membrane"/>
    <property type="evidence" value="ECO:0007669"/>
    <property type="project" value="TreeGrafter"/>
</dbReference>
<dbReference type="PANTHER" id="PTHR12277:SF81">
    <property type="entry name" value="PROTEIN ABHD13"/>
    <property type="match status" value="1"/>
</dbReference>
<name>A0A182NFJ3_9DIPT</name>
<feature type="compositionally biased region" description="Polar residues" evidence="11">
    <location>
        <begin position="633"/>
        <end position="643"/>
    </location>
</feature>
<evidence type="ECO:0000256" key="9">
    <source>
        <dbReference type="ARBA" id="ARBA00046278"/>
    </source>
</evidence>
<feature type="compositionally biased region" description="Polar residues" evidence="11">
    <location>
        <begin position="964"/>
        <end position="981"/>
    </location>
</feature>
<feature type="compositionally biased region" description="Basic and acidic residues" evidence="11">
    <location>
        <begin position="607"/>
        <end position="617"/>
    </location>
</feature>
<keyword evidence="3" id="KW-1003">Cell membrane</keyword>
<accession>A0A182NFJ3</accession>
<keyword evidence="7" id="KW-0449">Lipoprotein</keyword>
<dbReference type="FunFam" id="3.40.50.1820:FF:000008">
    <property type="entry name" value="Alpha/beta hydrolase domain-containing protein 17B"/>
    <property type="match status" value="1"/>
</dbReference>
<sequence>MGLLRRNSLNIGKWFPTTGGSGQSVAPPTGTGPPRASFGSSVAIQKLRESKWFDAGEERIFCAVIENGFIVEVRRPCAETGDSWFGVVTIELKKSPKPTAENVKIYSVRMKENEKKPMKVYCITLATLWQQGYQLRINNIADRTRKAHPEKDILAQIKYASKCNMVFHNSQHFAEFCRYGDRPQDSRKRQFGCVDDDCTTRHVAHFRRKKLHAGDCAFGELCCLFCCPPFPGRIAAKLAFLPPEPTYNLTPIDESKAKYLLSFNERAEWPYSEREKENVEGFFTRTSRGNKLSCIYVKCTPTAKYTLLFSHGNAVDLGQMSSFYLGLGLRINCNIFSYDYSGYGMSGGKPSEKNLYADIDAAWHSLRTRFGVSPENIILYGQSIGTVPTVDLAARYEVGAVILHSPLMSGMRVAFPNTKRTWFFDVFPSIDKVSKITSPVLVIHGTEDEVIDFSHGLSIYEKCPKAVEPLWVEGAGHNDVELYNHANIRKELASYESPYQTAAAGGGGGGARKKPTKRNASTESLDLFDECTPAEGERDDEEECSCSGGLYSPSSLSKSGDKSCRKCPTKSATVTQKKHNSSKFKDASTSPKSGSPMKAPPAPCRSPKLEAATDTKFDFNFSPKTENHYRRLSSLSINSSGKPTSPRKHDHTATMASSGSPAKVSPHKLTPTRTASHERSTLEKSNSLGDSKPPRLLRNTRSLSPRPPVRHQHSIMVSDENDIISVKLSPNEEFDEGGTKKREVTVVAEEEDGKKLTECKKGAAGTGSSSSSNSNTNRSTSCLVYVPSDPWTRMPPATPSAAPNSPLIPSVKRQKSKTLDNNSSGRRAYYGKPSLAEGGVKNADPWVWRSNVNLPDDRKGASDAGGGGKKRGVLSHQTKSLTMGASVTRDDPSRLCHQQSLGRFEKTLTIPGVVDDARKKITRPKLQRSKSPSFYEDFFGQPSPESNGGGGGKAGGSLSLSAKNKSVSSLKLEKNASNSTLNGHGAANSNHHHTSSATSASGSFSSYNGNGSPTARKQPSPKLTIPAGGVAAALTSPAKQPDATKGSLSVLNPNLLQPRHSFSTPSQKDDELQLNIRRLSEQMGKYSHSQVGFPTPPAFLNDTILHQQHHHKPHQATGAAGVGAASKKVGGGSGGSLTVVGTVGGSLGGGLNEAAPQRKAASHSKINEPILETRC</sequence>
<feature type="compositionally biased region" description="Low complexity" evidence="11">
    <location>
        <begin position="762"/>
        <end position="781"/>
    </location>
</feature>
<keyword evidence="6" id="KW-0564">Palmitate</keyword>
<feature type="region of interest" description="Disordered" evidence="11">
    <location>
        <begin position="906"/>
        <end position="1071"/>
    </location>
</feature>
<feature type="region of interest" description="Disordered" evidence="11">
    <location>
        <begin position="500"/>
        <end position="894"/>
    </location>
</feature>
<dbReference type="VEuPathDB" id="VectorBase:ADIR006415"/>
<feature type="compositionally biased region" description="Basic and acidic residues" evidence="11">
    <location>
        <begin position="752"/>
        <end position="761"/>
    </location>
</feature>
<dbReference type="PANTHER" id="PTHR12277">
    <property type="entry name" value="ALPHA/BETA HYDROLASE DOMAIN-CONTAINING PROTEIN"/>
    <property type="match status" value="1"/>
</dbReference>
<evidence type="ECO:0000256" key="7">
    <source>
        <dbReference type="ARBA" id="ARBA00023288"/>
    </source>
</evidence>
<comment type="catalytic activity">
    <reaction evidence="10">
        <text>S-hexadecanoyl-L-cysteinyl-[protein] + H2O = L-cysteinyl-[protein] + hexadecanoate + H(+)</text>
        <dbReference type="Rhea" id="RHEA:19233"/>
        <dbReference type="Rhea" id="RHEA-COMP:10131"/>
        <dbReference type="Rhea" id="RHEA-COMP:11032"/>
        <dbReference type="ChEBI" id="CHEBI:7896"/>
        <dbReference type="ChEBI" id="CHEBI:15377"/>
        <dbReference type="ChEBI" id="CHEBI:15378"/>
        <dbReference type="ChEBI" id="CHEBI:29950"/>
        <dbReference type="ChEBI" id="CHEBI:74151"/>
        <dbReference type="EC" id="3.1.2.22"/>
    </reaction>
</comment>
<dbReference type="SUPFAM" id="SSF53474">
    <property type="entry name" value="alpha/beta-Hydrolases"/>
    <property type="match status" value="1"/>
</dbReference>
<protein>
    <recommendedName>
        <fullName evidence="2">palmitoyl-protein hydrolase</fullName>
        <ecNumber evidence="2">3.1.2.22</ecNumber>
    </recommendedName>
</protein>
<feature type="compositionally biased region" description="Polar residues" evidence="11">
    <location>
        <begin position="1046"/>
        <end position="1066"/>
    </location>
</feature>
<evidence type="ECO:0000256" key="5">
    <source>
        <dbReference type="ARBA" id="ARBA00023136"/>
    </source>
</evidence>
<keyword evidence="13" id="KW-1185">Reference proteome</keyword>
<dbReference type="Proteomes" id="UP000075884">
    <property type="component" value="Unassembled WGS sequence"/>
</dbReference>
<evidence type="ECO:0000313" key="12">
    <source>
        <dbReference type="EnsemblMetazoa" id="ADIR006415-PA"/>
    </source>
</evidence>
<keyword evidence="5" id="KW-0472">Membrane</keyword>
<dbReference type="Gene3D" id="3.40.50.1820">
    <property type="entry name" value="alpha/beta hydrolase"/>
    <property type="match status" value="1"/>
</dbReference>
<comment type="subcellular location">
    <subcellularLocation>
        <location evidence="1">Cell membrane</location>
    </subcellularLocation>
    <subcellularLocation>
        <location evidence="9">Endomembrane system</location>
        <topology evidence="9">Lipid-anchor</topology>
        <orientation evidence="9">Cytoplasmic side</orientation>
    </subcellularLocation>
</comment>
<feature type="region of interest" description="Disordered" evidence="11">
    <location>
        <begin position="1108"/>
        <end position="1131"/>
    </location>
</feature>
<feature type="compositionally biased region" description="Low complexity" evidence="11">
    <location>
        <begin position="545"/>
        <end position="558"/>
    </location>
</feature>
<feature type="region of interest" description="Disordered" evidence="11">
    <location>
        <begin position="14"/>
        <end position="38"/>
    </location>
</feature>
<dbReference type="Gene3D" id="3.90.1720.10">
    <property type="entry name" value="endopeptidase domain like (from Nostoc punctiforme)"/>
    <property type="match status" value="1"/>
</dbReference>
<feature type="compositionally biased region" description="Low complexity" evidence="11">
    <location>
        <begin position="982"/>
        <end position="1012"/>
    </location>
</feature>
<reference evidence="12" key="2">
    <citation type="submission" date="2020-05" db="UniProtKB">
        <authorList>
            <consortium name="EnsemblMetazoa"/>
        </authorList>
    </citation>
    <scope>IDENTIFICATION</scope>
    <source>
        <strain evidence="12">WRAIR2</strain>
    </source>
</reference>
<comment type="similarity">
    <text evidence="8">Belongs to the AB hydrolase superfamily. ABHD17 family.</text>
</comment>
<dbReference type="GO" id="GO:0008474">
    <property type="term" value="F:palmitoyl-(protein) hydrolase activity"/>
    <property type="evidence" value="ECO:0007669"/>
    <property type="project" value="UniProtKB-EC"/>
</dbReference>
<reference evidence="13" key="1">
    <citation type="submission" date="2013-03" db="EMBL/GenBank/DDBJ databases">
        <title>The Genome Sequence of Anopheles dirus WRAIR2.</title>
        <authorList>
            <consortium name="The Broad Institute Genomics Platform"/>
            <person name="Neafsey D.E."/>
            <person name="Walton C."/>
            <person name="Walker B."/>
            <person name="Young S.K."/>
            <person name="Zeng Q."/>
            <person name="Gargeya S."/>
            <person name="Fitzgerald M."/>
            <person name="Haas B."/>
            <person name="Abouelleil A."/>
            <person name="Allen A.W."/>
            <person name="Alvarado L."/>
            <person name="Arachchi H.M."/>
            <person name="Berlin A.M."/>
            <person name="Chapman S.B."/>
            <person name="Gainer-Dewar J."/>
            <person name="Goldberg J."/>
            <person name="Griggs A."/>
            <person name="Gujja S."/>
            <person name="Hansen M."/>
            <person name="Howarth C."/>
            <person name="Imamovic A."/>
            <person name="Ireland A."/>
            <person name="Larimer J."/>
            <person name="McCowan C."/>
            <person name="Murphy C."/>
            <person name="Pearson M."/>
            <person name="Poon T.W."/>
            <person name="Priest M."/>
            <person name="Roberts A."/>
            <person name="Saif S."/>
            <person name="Shea T."/>
            <person name="Sisk P."/>
            <person name="Sykes S."/>
            <person name="Wortman J."/>
            <person name="Nusbaum C."/>
            <person name="Birren B."/>
        </authorList>
    </citation>
    <scope>NUCLEOTIDE SEQUENCE [LARGE SCALE GENOMIC DNA]</scope>
    <source>
        <strain evidence="13">WRAIR2</strain>
    </source>
</reference>
<evidence type="ECO:0000256" key="4">
    <source>
        <dbReference type="ARBA" id="ARBA00022801"/>
    </source>
</evidence>
<evidence type="ECO:0000256" key="10">
    <source>
        <dbReference type="ARBA" id="ARBA00047337"/>
    </source>
</evidence>
<evidence type="ECO:0000256" key="2">
    <source>
        <dbReference type="ARBA" id="ARBA00012423"/>
    </source>
</evidence>
<feature type="compositionally biased region" description="Low complexity" evidence="11">
    <location>
        <begin position="1116"/>
        <end position="1128"/>
    </location>
</feature>
<dbReference type="EnsemblMetazoa" id="ADIR006415-RA">
    <property type="protein sequence ID" value="ADIR006415-PA"/>
    <property type="gene ID" value="ADIR006415"/>
</dbReference>
<evidence type="ECO:0000313" key="13">
    <source>
        <dbReference type="Proteomes" id="UP000075884"/>
    </source>
</evidence>
<keyword evidence="4" id="KW-0378">Hydrolase</keyword>
<feature type="compositionally biased region" description="Polar residues" evidence="11">
    <location>
        <begin position="875"/>
        <end position="885"/>
    </location>
</feature>
<dbReference type="STRING" id="7168.A0A182NFJ3"/>
<dbReference type="EC" id="3.1.2.22" evidence="2"/>